<reference evidence="3" key="1">
    <citation type="thesis" date="2020" institute="ProQuest LLC" country="789 East Eisenhower Parkway, Ann Arbor, MI, USA">
        <title>Comparative Genomics and Chromosome Evolution.</title>
        <authorList>
            <person name="Mudd A.B."/>
        </authorList>
    </citation>
    <scope>NUCLEOTIDE SEQUENCE</scope>
    <source>
        <strain evidence="3">HN-11 Male</strain>
        <tissue evidence="3">Kidney and liver</tissue>
    </source>
</reference>
<evidence type="ECO:0000256" key="1">
    <source>
        <dbReference type="SAM" id="MobiDB-lite"/>
    </source>
</evidence>
<sequence length="199" mass="22391">MTISMGVLLVLLSACPACTHKNRGSKLEDISNTASPSAEIPMLTPPHTSDTTVEKVLRKGTGAQTSKLSPRYSWLFFLRHSDREGKSKRKGHEDSPRTVVNYDIGLHVRSKHAYLRLTKVRVVSHPVTCSIRGAGTGNPHAKHFRLLMNSAQWTPLTIMGLVHFPLSCLAFYWEMPCFFFPYFVLDLRQNLQPEAPTQM</sequence>
<evidence type="ECO:0000313" key="3">
    <source>
        <dbReference type="EMBL" id="KAG9494372.1"/>
    </source>
</evidence>
<accession>A0A8J6FVA7</accession>
<feature type="signal peptide" evidence="2">
    <location>
        <begin position="1"/>
        <end position="19"/>
    </location>
</feature>
<dbReference type="AlphaFoldDB" id="A0A8J6FVA7"/>
<feature type="chain" id="PRO_5035174702" description="Secreted protein" evidence="2">
    <location>
        <begin position="20"/>
        <end position="199"/>
    </location>
</feature>
<feature type="region of interest" description="Disordered" evidence="1">
    <location>
        <begin position="23"/>
        <end position="49"/>
    </location>
</feature>
<keyword evidence="2" id="KW-0732">Signal</keyword>
<comment type="caution">
    <text evidence="3">The sequence shown here is derived from an EMBL/GenBank/DDBJ whole genome shotgun (WGS) entry which is preliminary data.</text>
</comment>
<keyword evidence="4" id="KW-1185">Reference proteome</keyword>
<gene>
    <name evidence="3" type="ORF">GDO78_001952</name>
</gene>
<dbReference type="EMBL" id="WNTK01000001">
    <property type="protein sequence ID" value="KAG9494372.1"/>
    <property type="molecule type" value="Genomic_DNA"/>
</dbReference>
<dbReference type="Proteomes" id="UP000770717">
    <property type="component" value="Unassembled WGS sequence"/>
</dbReference>
<proteinExistence type="predicted"/>
<evidence type="ECO:0008006" key="5">
    <source>
        <dbReference type="Google" id="ProtNLM"/>
    </source>
</evidence>
<organism evidence="3 4">
    <name type="scientific">Eleutherodactylus coqui</name>
    <name type="common">Puerto Rican coqui</name>
    <dbReference type="NCBI Taxonomy" id="57060"/>
    <lineage>
        <taxon>Eukaryota</taxon>
        <taxon>Metazoa</taxon>
        <taxon>Chordata</taxon>
        <taxon>Craniata</taxon>
        <taxon>Vertebrata</taxon>
        <taxon>Euteleostomi</taxon>
        <taxon>Amphibia</taxon>
        <taxon>Batrachia</taxon>
        <taxon>Anura</taxon>
        <taxon>Neobatrachia</taxon>
        <taxon>Hyloidea</taxon>
        <taxon>Eleutherodactylidae</taxon>
        <taxon>Eleutherodactylinae</taxon>
        <taxon>Eleutherodactylus</taxon>
        <taxon>Eleutherodactylus</taxon>
    </lineage>
</organism>
<name>A0A8J6FVA7_ELECQ</name>
<evidence type="ECO:0000313" key="4">
    <source>
        <dbReference type="Proteomes" id="UP000770717"/>
    </source>
</evidence>
<evidence type="ECO:0000256" key="2">
    <source>
        <dbReference type="SAM" id="SignalP"/>
    </source>
</evidence>
<protein>
    <recommendedName>
        <fullName evidence="5">Secreted protein</fullName>
    </recommendedName>
</protein>
<dbReference type="OrthoDB" id="6360045at2759"/>